<evidence type="ECO:0000313" key="1">
    <source>
        <dbReference type="EMBL" id="KXV70985.1"/>
    </source>
</evidence>
<proteinExistence type="predicted"/>
<dbReference type="RefSeq" id="WP_062143459.1">
    <property type="nucleotide sequence ID" value="NZ_LHZY01000042.1"/>
</dbReference>
<name>A0A149UT23_9PROT</name>
<reference evidence="1 2" key="1">
    <citation type="submission" date="2015-06" db="EMBL/GenBank/DDBJ databases">
        <title>Improved classification and identification of acetic acid bacteria using matrix-assisted laser desorption/ionization time-of-flight mass spectrometry; Gluconobacter nephelii and Gluconobacter uchimurae are later heterotypic synonyms of Gluconobacter japonicus and Gluconobacter oxydans, respectively.</title>
        <authorList>
            <person name="Li L."/>
            <person name="Cleenwerck I."/>
            <person name="De Vuyst L."/>
            <person name="Vandamme P."/>
        </authorList>
    </citation>
    <scope>NUCLEOTIDE SEQUENCE [LARGE SCALE GENOMIC DNA]</scope>
    <source>
        <strain evidence="1 2">LMG 1608</strain>
    </source>
</reference>
<gene>
    <name evidence="1" type="ORF">AD952_11105</name>
</gene>
<organism evidence="1 2">
    <name type="scientific">Acetobacter cerevisiae</name>
    <dbReference type="NCBI Taxonomy" id="178900"/>
    <lineage>
        <taxon>Bacteria</taxon>
        <taxon>Pseudomonadati</taxon>
        <taxon>Pseudomonadota</taxon>
        <taxon>Alphaproteobacteria</taxon>
        <taxon>Acetobacterales</taxon>
        <taxon>Acetobacteraceae</taxon>
        <taxon>Acetobacter</taxon>
    </lineage>
</organism>
<dbReference type="PATRIC" id="fig|178900.6.peg.3031"/>
<comment type="caution">
    <text evidence="1">The sequence shown here is derived from an EMBL/GenBank/DDBJ whole genome shotgun (WGS) entry which is preliminary data.</text>
</comment>
<accession>A0A149UT23</accession>
<sequence>MAEPAIPSISIDVKAKQETFEWARQDMTRLFFHLIQSGIDVYTLRGEIAYTMNAMHDALQLEGLE</sequence>
<protein>
    <submittedName>
        <fullName evidence="1">Uncharacterized protein</fullName>
    </submittedName>
</protein>
<evidence type="ECO:0000313" key="2">
    <source>
        <dbReference type="Proteomes" id="UP000075312"/>
    </source>
</evidence>
<dbReference type="Proteomes" id="UP000075312">
    <property type="component" value="Unassembled WGS sequence"/>
</dbReference>
<dbReference type="EMBL" id="LHZY01000042">
    <property type="protein sequence ID" value="KXV70985.1"/>
    <property type="molecule type" value="Genomic_DNA"/>
</dbReference>
<dbReference type="AlphaFoldDB" id="A0A149UT23"/>